<sequence length="67" mass="8290">MKGTIFFHKDEYWENTPHDQQIDAILWKRRQCRPFNLGKDRHLHRKVVRCYPRGYVFYRLALLEGLK</sequence>
<name>A0ABS0UDI2_9GAMM</name>
<proteinExistence type="predicted"/>
<gene>
    <name evidence="1" type="ORF">H8A87_18980</name>
</gene>
<evidence type="ECO:0000313" key="2">
    <source>
        <dbReference type="Proteomes" id="UP000696184"/>
    </source>
</evidence>
<accession>A0ABS0UDI2</accession>
<evidence type="ECO:0000313" key="1">
    <source>
        <dbReference type="EMBL" id="MBI6550710.1"/>
    </source>
</evidence>
<evidence type="ECO:0008006" key="3">
    <source>
        <dbReference type="Google" id="ProtNLM"/>
    </source>
</evidence>
<dbReference type="Proteomes" id="UP000696184">
    <property type="component" value="Unassembled WGS sequence"/>
</dbReference>
<dbReference type="RefSeq" id="WP_198691451.1">
    <property type="nucleotide sequence ID" value="NZ_CAWPUD010000078.1"/>
</dbReference>
<dbReference type="EMBL" id="JACOII010000076">
    <property type="protein sequence ID" value="MBI6550710.1"/>
    <property type="molecule type" value="Genomic_DNA"/>
</dbReference>
<reference evidence="1 2" key="1">
    <citation type="submission" date="2020-08" db="EMBL/GenBank/DDBJ databases">
        <title>Description of Xenorhabdus lircayensis sp. nov., the symbiotic bacterium associated with the entomopathogenic nematode Steirnernema unicornum.</title>
        <authorList>
            <person name="Castaneda-Alvarez C."/>
            <person name="Prodan S."/>
            <person name="Zamorano A."/>
            <person name="San-Blas E."/>
            <person name="Aballay E."/>
        </authorList>
    </citation>
    <scope>NUCLEOTIDE SEQUENCE [LARGE SCALE GENOMIC DNA]</scope>
    <source>
        <strain evidence="1 2">VLS</strain>
    </source>
</reference>
<protein>
    <recommendedName>
        <fullName evidence="3">Transposase</fullName>
    </recommendedName>
</protein>
<organism evidence="1 2">
    <name type="scientific">Xenorhabdus lircayensis</name>
    <dbReference type="NCBI Taxonomy" id="2763499"/>
    <lineage>
        <taxon>Bacteria</taxon>
        <taxon>Pseudomonadati</taxon>
        <taxon>Pseudomonadota</taxon>
        <taxon>Gammaproteobacteria</taxon>
        <taxon>Enterobacterales</taxon>
        <taxon>Morganellaceae</taxon>
        <taxon>Xenorhabdus</taxon>
    </lineage>
</organism>
<keyword evidence="2" id="KW-1185">Reference proteome</keyword>
<comment type="caution">
    <text evidence="1">The sequence shown here is derived from an EMBL/GenBank/DDBJ whole genome shotgun (WGS) entry which is preliminary data.</text>
</comment>